<comment type="caution">
    <text evidence="1">The sequence shown here is derived from an EMBL/GenBank/DDBJ whole genome shotgun (WGS) entry which is preliminary data.</text>
</comment>
<reference evidence="1 2" key="1">
    <citation type="submission" date="2015-10" db="EMBL/GenBank/DDBJ databases">
        <title>Draft genome sequence of Thermococcus celericrescens strain DSM 17994.</title>
        <authorList>
            <person name="Hong S.-J."/>
            <person name="Park C.-E."/>
            <person name="Shin J.-H."/>
        </authorList>
    </citation>
    <scope>NUCLEOTIDE SEQUENCE [LARGE SCALE GENOMIC DNA]</scope>
    <source>
        <strain evidence="1 2">DSM 17994</strain>
    </source>
</reference>
<name>A0A117IT88_9EURY</name>
<dbReference type="AlphaFoldDB" id="A0A117IT88"/>
<dbReference type="RefSeq" id="WP_058939697.1">
    <property type="nucleotide sequence ID" value="NZ_LLYW01000041.1"/>
</dbReference>
<dbReference type="Proteomes" id="UP000053462">
    <property type="component" value="Unassembled WGS sequence"/>
</dbReference>
<evidence type="ECO:0000313" key="1">
    <source>
        <dbReference type="EMBL" id="KUH32055.1"/>
    </source>
</evidence>
<dbReference type="STRING" id="227598.APY94_11105"/>
<accession>A0A117IT88</accession>
<gene>
    <name evidence="1" type="ORF">APY94_11105</name>
</gene>
<proteinExistence type="predicted"/>
<evidence type="ECO:0000313" key="2">
    <source>
        <dbReference type="Proteomes" id="UP000053462"/>
    </source>
</evidence>
<dbReference type="EMBL" id="LLYW01000041">
    <property type="protein sequence ID" value="KUH32055.1"/>
    <property type="molecule type" value="Genomic_DNA"/>
</dbReference>
<keyword evidence="2" id="KW-1185">Reference proteome</keyword>
<organism evidence="1 2">
    <name type="scientific">Thermococcus celericrescens</name>
    <dbReference type="NCBI Taxonomy" id="227598"/>
    <lineage>
        <taxon>Archaea</taxon>
        <taxon>Methanobacteriati</taxon>
        <taxon>Methanobacteriota</taxon>
        <taxon>Thermococci</taxon>
        <taxon>Thermococcales</taxon>
        <taxon>Thermococcaceae</taxon>
        <taxon>Thermococcus</taxon>
    </lineage>
</organism>
<protein>
    <submittedName>
        <fullName evidence="1">Uncharacterized protein</fullName>
    </submittedName>
</protein>
<sequence length="114" mass="12698">MRLIPIEGIVLDLDVLDLPEFQGLLDEHFALLTIPQGIVLPDIRNHEESLHPDIVRSFKTGKSVKLILTAVGGDNEIGWGEDEENRIPILLPHQRVQGGENESRVEGNEGLYKA</sequence>